<sequence length="45" mass="5008">MNRANVVLTGYDETGHTRAAIASYNLHNCRLEPPIKMNAIETPSH</sequence>
<accession>A0A6C0IYN3</accession>
<organism evidence="1">
    <name type="scientific">viral metagenome</name>
    <dbReference type="NCBI Taxonomy" id="1070528"/>
    <lineage>
        <taxon>unclassified sequences</taxon>
        <taxon>metagenomes</taxon>
        <taxon>organismal metagenomes</taxon>
    </lineage>
</organism>
<proteinExistence type="predicted"/>
<dbReference type="AlphaFoldDB" id="A0A6C0IYN3"/>
<name>A0A6C0IYN3_9ZZZZ</name>
<evidence type="ECO:0000313" key="1">
    <source>
        <dbReference type="EMBL" id="QHT97689.1"/>
    </source>
</evidence>
<dbReference type="EMBL" id="MN740283">
    <property type="protein sequence ID" value="QHT97689.1"/>
    <property type="molecule type" value="Genomic_DNA"/>
</dbReference>
<reference evidence="1" key="1">
    <citation type="journal article" date="2020" name="Nature">
        <title>Giant virus diversity and host interactions through global metagenomics.</title>
        <authorList>
            <person name="Schulz F."/>
            <person name="Roux S."/>
            <person name="Paez-Espino D."/>
            <person name="Jungbluth S."/>
            <person name="Walsh D.A."/>
            <person name="Denef V.J."/>
            <person name="McMahon K.D."/>
            <person name="Konstantinidis K.T."/>
            <person name="Eloe-Fadrosh E.A."/>
            <person name="Kyrpides N.C."/>
            <person name="Woyke T."/>
        </authorList>
    </citation>
    <scope>NUCLEOTIDE SEQUENCE</scope>
    <source>
        <strain evidence="1">GVMAG-M-3300025572-1</strain>
    </source>
</reference>
<protein>
    <submittedName>
        <fullName evidence="1">Uncharacterized protein</fullName>
    </submittedName>
</protein>